<dbReference type="SUPFAM" id="SSF50729">
    <property type="entry name" value="PH domain-like"/>
    <property type="match status" value="1"/>
</dbReference>
<evidence type="ECO:0000256" key="1">
    <source>
        <dbReference type="SAM" id="MobiDB-lite"/>
    </source>
</evidence>
<dbReference type="AlphaFoldDB" id="A0A7S2JLH3"/>
<evidence type="ECO:0000259" key="2">
    <source>
        <dbReference type="PROSITE" id="PS50003"/>
    </source>
</evidence>
<dbReference type="EMBL" id="HBGU01082653">
    <property type="protein sequence ID" value="CAD9550054.1"/>
    <property type="molecule type" value="Transcribed_RNA"/>
</dbReference>
<dbReference type="PROSITE" id="PS50003">
    <property type="entry name" value="PH_DOMAIN"/>
    <property type="match status" value="1"/>
</dbReference>
<gene>
    <name evidence="3" type="ORF">CBRE1094_LOCUS45108</name>
</gene>
<dbReference type="InterPro" id="IPR001849">
    <property type="entry name" value="PH_domain"/>
</dbReference>
<dbReference type="CDD" id="cd00821">
    <property type="entry name" value="PH"/>
    <property type="match status" value="1"/>
</dbReference>
<evidence type="ECO:0000313" key="3">
    <source>
        <dbReference type="EMBL" id="CAD9550054.1"/>
    </source>
</evidence>
<dbReference type="Gene3D" id="2.30.29.30">
    <property type="entry name" value="Pleckstrin-homology domain (PH domain)/Phosphotyrosine-binding domain (PTB)"/>
    <property type="match status" value="1"/>
</dbReference>
<name>A0A7S2JLH3_9EUKA</name>
<feature type="domain" description="PH" evidence="2">
    <location>
        <begin position="230"/>
        <end position="336"/>
    </location>
</feature>
<organism evidence="3">
    <name type="scientific">Haptolina brevifila</name>
    <dbReference type="NCBI Taxonomy" id="156173"/>
    <lineage>
        <taxon>Eukaryota</taxon>
        <taxon>Haptista</taxon>
        <taxon>Haptophyta</taxon>
        <taxon>Prymnesiophyceae</taxon>
        <taxon>Prymnesiales</taxon>
        <taxon>Prymnesiaceae</taxon>
        <taxon>Haptolina</taxon>
    </lineage>
</organism>
<sequence>MNIRAEAYSPRGAMDVYTQQETRILALIRKLPPALDAVIDQAKREAEMDSAQEARDNAARNNRRRMRRAGQAAAMIAETRGGTAPTGAASPKARSPGAKGPKRRKYRTGEVRRAVPASAGGALTSSAVKPPAQLIQGERSETFGSAVDLFNGRSRRFPHEADQSKLRSDLGASIRHAALNDQLREARAKKYDADIAAMAALDKLSVETMKRQADGALLRYGRLDAAWDGRLQFNGHAHKRGQILTWKWTAGFYVLCEGLLHEFPDTSLTSPLVASWPVLGATLSKVMPSSQQFPYVIQLHVNSYFIEESVLATVEFAVETPQERARWIEALSRAALGVSALFRDTTDKEVHIAEVDSLDTEAAYDVIGRRADAPSPPSASRGLFRRRPKQAMEGLDSEGRLLADPEAIPPSKQPTPRLSAVARARKQKEEEHAQDVKRYRKMLKKVSGDGKSQIKPWL</sequence>
<protein>
    <recommendedName>
        <fullName evidence="2">PH domain-containing protein</fullName>
    </recommendedName>
</protein>
<reference evidence="3" key="1">
    <citation type="submission" date="2021-01" db="EMBL/GenBank/DDBJ databases">
        <authorList>
            <person name="Corre E."/>
            <person name="Pelletier E."/>
            <person name="Niang G."/>
            <person name="Scheremetjew M."/>
            <person name="Finn R."/>
            <person name="Kale V."/>
            <person name="Holt S."/>
            <person name="Cochrane G."/>
            <person name="Meng A."/>
            <person name="Brown T."/>
            <person name="Cohen L."/>
        </authorList>
    </citation>
    <scope>NUCLEOTIDE SEQUENCE</scope>
    <source>
        <strain evidence="3">UTEX LB 985</strain>
    </source>
</reference>
<feature type="region of interest" description="Disordered" evidence="1">
    <location>
        <begin position="399"/>
        <end position="435"/>
    </location>
</feature>
<feature type="compositionally biased region" description="Basic and acidic residues" evidence="1">
    <location>
        <begin position="45"/>
        <end position="58"/>
    </location>
</feature>
<feature type="region of interest" description="Disordered" evidence="1">
    <location>
        <begin position="45"/>
        <end position="110"/>
    </location>
</feature>
<dbReference type="InterPro" id="IPR011993">
    <property type="entry name" value="PH-like_dom_sf"/>
</dbReference>
<dbReference type="SMART" id="SM00233">
    <property type="entry name" value="PH"/>
    <property type="match status" value="1"/>
</dbReference>
<accession>A0A7S2JLH3</accession>
<proteinExistence type="predicted"/>